<comment type="caution">
    <text evidence="1">The sequence shown here is derived from an EMBL/GenBank/DDBJ whole genome shotgun (WGS) entry which is preliminary data.</text>
</comment>
<evidence type="ECO:0000313" key="1">
    <source>
        <dbReference type="EMBL" id="CAG8843806.1"/>
    </source>
</evidence>
<accession>A0ABN7X028</accession>
<keyword evidence="2" id="KW-1185">Reference proteome</keyword>
<evidence type="ECO:0000313" key="2">
    <source>
        <dbReference type="Proteomes" id="UP000789901"/>
    </source>
</evidence>
<organism evidence="1 2">
    <name type="scientific">Gigaspora margarita</name>
    <dbReference type="NCBI Taxonomy" id="4874"/>
    <lineage>
        <taxon>Eukaryota</taxon>
        <taxon>Fungi</taxon>
        <taxon>Fungi incertae sedis</taxon>
        <taxon>Mucoromycota</taxon>
        <taxon>Glomeromycotina</taxon>
        <taxon>Glomeromycetes</taxon>
        <taxon>Diversisporales</taxon>
        <taxon>Gigasporaceae</taxon>
        <taxon>Gigaspora</taxon>
    </lineage>
</organism>
<feature type="non-terminal residue" evidence="1">
    <location>
        <position position="51"/>
    </location>
</feature>
<proteinExistence type="predicted"/>
<feature type="non-terminal residue" evidence="1">
    <location>
        <position position="1"/>
    </location>
</feature>
<sequence>LEDVEFLGWGGFGGSLFVWNRELGISFGYTMNVIKMGTFGDKRGWSVLKEI</sequence>
<dbReference type="Proteomes" id="UP000789901">
    <property type="component" value="Unassembled WGS sequence"/>
</dbReference>
<protein>
    <submittedName>
        <fullName evidence="1">24640_t:CDS:1</fullName>
    </submittedName>
</protein>
<reference evidence="1 2" key="1">
    <citation type="submission" date="2021-06" db="EMBL/GenBank/DDBJ databases">
        <authorList>
            <person name="Kallberg Y."/>
            <person name="Tangrot J."/>
            <person name="Rosling A."/>
        </authorList>
    </citation>
    <scope>NUCLEOTIDE SEQUENCE [LARGE SCALE GENOMIC DNA]</scope>
    <source>
        <strain evidence="1 2">120-4 pot B 10/14</strain>
    </source>
</reference>
<dbReference type="EMBL" id="CAJVQB010073641">
    <property type="protein sequence ID" value="CAG8843806.1"/>
    <property type="molecule type" value="Genomic_DNA"/>
</dbReference>
<name>A0ABN7X028_GIGMA</name>
<gene>
    <name evidence="1" type="ORF">GMARGA_LOCUS36737</name>
</gene>